<organism evidence="4 5">
    <name type="scientific">Rhodoblastus acidophilus</name>
    <name type="common">Rhodopseudomonas acidophila</name>
    <dbReference type="NCBI Taxonomy" id="1074"/>
    <lineage>
        <taxon>Bacteria</taxon>
        <taxon>Pseudomonadati</taxon>
        <taxon>Pseudomonadota</taxon>
        <taxon>Alphaproteobacteria</taxon>
        <taxon>Hyphomicrobiales</taxon>
        <taxon>Rhodoblastaceae</taxon>
        <taxon>Rhodoblastus</taxon>
    </lineage>
</organism>
<evidence type="ECO:0000313" key="5">
    <source>
        <dbReference type="Proteomes" id="UP000439113"/>
    </source>
</evidence>
<name>A0A6N8DRT1_RHOAC</name>
<dbReference type="InterPro" id="IPR002641">
    <property type="entry name" value="PNPLA_dom"/>
</dbReference>
<dbReference type="OrthoDB" id="323481at2"/>
<gene>
    <name evidence="4" type="ORF">GJ654_19495</name>
</gene>
<dbReference type="PROSITE" id="PS51257">
    <property type="entry name" value="PROKAR_LIPOPROTEIN"/>
    <property type="match status" value="1"/>
</dbReference>
<feature type="active site" description="Nucleophile" evidence="2">
    <location>
        <position position="123"/>
    </location>
</feature>
<reference evidence="4 5" key="1">
    <citation type="submission" date="2019-11" db="EMBL/GenBank/DDBJ databases">
        <title>Whole-genome sequence of a Rhodoblastus acidophilus DSM 142.</title>
        <authorList>
            <person name="Kyndt J.A."/>
            <person name="Meyer T.E."/>
        </authorList>
    </citation>
    <scope>NUCLEOTIDE SEQUENCE [LARGE SCALE GENOMIC DNA]</scope>
    <source>
        <strain evidence="4 5">DSM 142</strain>
    </source>
</reference>
<feature type="short sequence motif" description="GXSXG" evidence="2">
    <location>
        <begin position="121"/>
        <end position="125"/>
    </location>
</feature>
<sequence length="405" mass="43818">MRRRHRGSFWPMAALALGVAVSGCSPSDRPRLAAMHGTSHAAIPGIADARSFSDQPEVMEQELEKALVREGKHLGLPKGSVLPPAHFLALSGGGDDGAYGAGLLAGWTAHGDRPEFKMVTGVSTGALIAPFAFLGRDYDSVLKDVYTNSTPENIYAPRFIVTAALTDDALADTAPLYQTISRHVDAALMAKIAAEYRKGRLLFIQTTDLDAGVAVRWNIGAIAESGHPDALTLIRRILLASASIPAAFPPVLFDVETDGQPHQELHVDGGAVSQAFLLPPGVSLREARRESGYKRKGATAYVIRNSRLTVAYSDVDRRTLPIAQKAVSTLINYNGQGDLYRMYTLTKIANVGFNLAYIDSDFQAPHKEDFDQAYMRALYAYGFDKAAHGFPWRHTPPGLDASARD</sequence>
<dbReference type="Proteomes" id="UP000439113">
    <property type="component" value="Unassembled WGS sequence"/>
</dbReference>
<dbReference type="PROSITE" id="PS51635">
    <property type="entry name" value="PNPLA"/>
    <property type="match status" value="1"/>
</dbReference>
<evidence type="ECO:0000256" key="1">
    <source>
        <dbReference type="ARBA" id="ARBA00023098"/>
    </source>
</evidence>
<dbReference type="SUPFAM" id="SSF52151">
    <property type="entry name" value="FabD/lysophospholipase-like"/>
    <property type="match status" value="1"/>
</dbReference>
<keyword evidence="1 2" id="KW-0443">Lipid metabolism</keyword>
<dbReference type="Gene3D" id="3.40.1090.10">
    <property type="entry name" value="Cytosolic phospholipase A2 catalytic domain"/>
    <property type="match status" value="1"/>
</dbReference>
<accession>A0A6N8DRT1</accession>
<feature type="short sequence motif" description="GXGXXG" evidence="2">
    <location>
        <begin position="92"/>
        <end position="97"/>
    </location>
</feature>
<feature type="domain" description="PNPLA" evidence="3">
    <location>
        <begin position="88"/>
        <end position="281"/>
    </location>
</feature>
<dbReference type="InterPro" id="IPR016035">
    <property type="entry name" value="Acyl_Trfase/lysoPLipase"/>
</dbReference>
<protein>
    <submittedName>
        <fullName evidence="4">Patatin family protein</fullName>
    </submittedName>
</protein>
<dbReference type="EMBL" id="WNKS01000028">
    <property type="protein sequence ID" value="MTV33169.1"/>
    <property type="molecule type" value="Genomic_DNA"/>
</dbReference>
<dbReference type="GO" id="GO:0016042">
    <property type="term" value="P:lipid catabolic process"/>
    <property type="evidence" value="ECO:0007669"/>
    <property type="project" value="UniProtKB-UniRule"/>
</dbReference>
<comment type="caution">
    <text evidence="4">The sequence shown here is derived from an EMBL/GenBank/DDBJ whole genome shotgun (WGS) entry which is preliminary data.</text>
</comment>
<feature type="active site" description="Proton acceptor" evidence="2">
    <location>
        <position position="268"/>
    </location>
</feature>
<dbReference type="GO" id="GO:0016787">
    <property type="term" value="F:hydrolase activity"/>
    <property type="evidence" value="ECO:0007669"/>
    <property type="project" value="UniProtKB-UniRule"/>
</dbReference>
<evidence type="ECO:0000313" key="4">
    <source>
        <dbReference type="EMBL" id="MTV33169.1"/>
    </source>
</evidence>
<evidence type="ECO:0000256" key="2">
    <source>
        <dbReference type="PROSITE-ProRule" id="PRU01161"/>
    </source>
</evidence>
<dbReference type="Pfam" id="PF01734">
    <property type="entry name" value="Patatin"/>
    <property type="match status" value="1"/>
</dbReference>
<dbReference type="AlphaFoldDB" id="A0A6N8DRT1"/>
<feature type="short sequence motif" description="DGA/G" evidence="2">
    <location>
        <begin position="268"/>
        <end position="270"/>
    </location>
</feature>
<evidence type="ECO:0000259" key="3">
    <source>
        <dbReference type="PROSITE" id="PS51635"/>
    </source>
</evidence>
<keyword evidence="2" id="KW-0442">Lipid degradation</keyword>
<proteinExistence type="predicted"/>
<keyword evidence="2" id="KW-0378">Hydrolase</keyword>